<protein>
    <recommendedName>
        <fullName evidence="3">Synaptobrevin, longin-like domain protein</fullName>
    </recommendedName>
</protein>
<evidence type="ECO:0000313" key="2">
    <source>
        <dbReference type="EMBL" id="GEV31004.1"/>
    </source>
</evidence>
<evidence type="ECO:0000256" key="1">
    <source>
        <dbReference type="SAM" id="MobiDB-lite"/>
    </source>
</evidence>
<comment type="caution">
    <text evidence="2">The sequence shown here is derived from an EMBL/GenBank/DDBJ whole genome shotgun (WGS) entry which is preliminary data.</text>
</comment>
<name>A0A699GQ64_TANCI</name>
<feature type="region of interest" description="Disordered" evidence="1">
    <location>
        <begin position="131"/>
        <end position="187"/>
    </location>
</feature>
<organism evidence="2">
    <name type="scientific">Tanacetum cinerariifolium</name>
    <name type="common">Dalmatian daisy</name>
    <name type="synonym">Chrysanthemum cinerariifolium</name>
    <dbReference type="NCBI Taxonomy" id="118510"/>
    <lineage>
        <taxon>Eukaryota</taxon>
        <taxon>Viridiplantae</taxon>
        <taxon>Streptophyta</taxon>
        <taxon>Embryophyta</taxon>
        <taxon>Tracheophyta</taxon>
        <taxon>Spermatophyta</taxon>
        <taxon>Magnoliopsida</taxon>
        <taxon>eudicotyledons</taxon>
        <taxon>Gunneridae</taxon>
        <taxon>Pentapetalae</taxon>
        <taxon>asterids</taxon>
        <taxon>campanulids</taxon>
        <taxon>Asterales</taxon>
        <taxon>Asteraceae</taxon>
        <taxon>Asteroideae</taxon>
        <taxon>Anthemideae</taxon>
        <taxon>Anthemidinae</taxon>
        <taxon>Tanacetum</taxon>
    </lineage>
</organism>
<dbReference type="AlphaFoldDB" id="A0A699GQ64"/>
<proteinExistence type="predicted"/>
<accession>A0A699GQ64</accession>
<reference evidence="2" key="1">
    <citation type="journal article" date="2019" name="Sci. Rep.">
        <title>Draft genome of Tanacetum cinerariifolium, the natural source of mosquito coil.</title>
        <authorList>
            <person name="Yamashiro T."/>
            <person name="Shiraishi A."/>
            <person name="Satake H."/>
            <person name="Nakayama K."/>
        </authorList>
    </citation>
    <scope>NUCLEOTIDE SEQUENCE</scope>
</reference>
<feature type="compositionally biased region" description="Pro residues" evidence="1">
    <location>
        <begin position="140"/>
        <end position="154"/>
    </location>
</feature>
<gene>
    <name evidence="2" type="ORF">Tci_102981</name>
</gene>
<feature type="compositionally biased region" description="Pro residues" evidence="1">
    <location>
        <begin position="164"/>
        <end position="176"/>
    </location>
</feature>
<evidence type="ECO:0008006" key="3">
    <source>
        <dbReference type="Google" id="ProtNLM"/>
    </source>
</evidence>
<dbReference type="EMBL" id="BKCJ010019985">
    <property type="protein sequence ID" value="GEV31004.1"/>
    <property type="molecule type" value="Genomic_DNA"/>
</dbReference>
<sequence length="273" mass="29993">MSAKRTSWNEFSSSMVSAVICLSTGRKFNFSKYIFDSLVRNVDSSLKFYMYPRFLQLMIRAQVGVLSSHTTKYSFGALTQKVFANMRSVGKGFSGVETPLFEGMLVPQQAVAVVDDVVDDSVPTDDVVADIPAADVEPTPLSPPLTTTPPPPQELPSTSQVMPTLPPSPIAQPSLPPQQQQPSQPTTVSMDLLQSLLETCTAITKRVENLEQDKIAQALKTTKLKQRVRKLEKKKKLRVSGLKRLRKVGTTQGIESYADTIMDDQEDASKQGG</sequence>